<feature type="domain" description="Tryptophan synthase beta chain-like PALP" evidence="10">
    <location>
        <begin position="8"/>
        <end position="295"/>
    </location>
</feature>
<dbReference type="PANTHER" id="PTHR10314">
    <property type="entry name" value="CYSTATHIONINE BETA-SYNTHASE"/>
    <property type="match status" value="1"/>
</dbReference>
<dbReference type="NCBIfam" id="TIGR03945">
    <property type="entry name" value="PLP_SbnA_fam"/>
    <property type="match status" value="1"/>
</dbReference>
<dbReference type="InterPro" id="IPR001926">
    <property type="entry name" value="TrpB-like_PALP"/>
</dbReference>
<accession>A0ABQ3UZ34</accession>
<evidence type="ECO:0000256" key="1">
    <source>
        <dbReference type="ARBA" id="ARBA00001933"/>
    </source>
</evidence>
<keyword evidence="8" id="KW-0808">Transferase</keyword>
<evidence type="ECO:0000256" key="8">
    <source>
        <dbReference type="ARBA" id="ARBA00022679"/>
    </source>
</evidence>
<keyword evidence="9" id="KW-0663">Pyridoxal phosphate</keyword>
<evidence type="ECO:0000256" key="9">
    <source>
        <dbReference type="ARBA" id="ARBA00022898"/>
    </source>
</evidence>
<proteinExistence type="inferred from homology"/>
<evidence type="ECO:0000256" key="7">
    <source>
        <dbReference type="ARBA" id="ARBA00016985"/>
    </source>
</evidence>
<dbReference type="InterPro" id="IPR036052">
    <property type="entry name" value="TrpB-like_PALP_sf"/>
</dbReference>
<dbReference type="RefSeq" id="WP_420799534.1">
    <property type="nucleotide sequence ID" value="NZ_BNJG01000002.1"/>
</dbReference>
<comment type="similarity">
    <text evidence="4">Belongs to the cysteine synthase/cystathionine beta-synthase family. SbnA subfamily.</text>
</comment>
<evidence type="ECO:0000313" key="11">
    <source>
        <dbReference type="EMBL" id="GHO57938.1"/>
    </source>
</evidence>
<dbReference type="EC" id="2.5.1.140" evidence="6"/>
<comment type="cofactor">
    <cofactor evidence="1">
        <name>pyridoxal 5'-phosphate</name>
        <dbReference type="ChEBI" id="CHEBI:597326"/>
    </cofactor>
</comment>
<comment type="pathway">
    <text evidence="3">Siderophore biosynthesis.</text>
</comment>
<protein>
    <recommendedName>
        <fullName evidence="7">N-(2-amino-2-carboxyethyl)-L-glutamate synthase</fullName>
        <ecNumber evidence="6">2.5.1.140</ecNumber>
    </recommendedName>
</protein>
<dbReference type="Pfam" id="PF00291">
    <property type="entry name" value="PALP"/>
    <property type="match status" value="1"/>
</dbReference>
<evidence type="ECO:0000256" key="3">
    <source>
        <dbReference type="ARBA" id="ARBA00004924"/>
    </source>
</evidence>
<dbReference type="EMBL" id="BNJG01000002">
    <property type="protein sequence ID" value="GHO57938.1"/>
    <property type="molecule type" value="Genomic_DNA"/>
</dbReference>
<evidence type="ECO:0000256" key="2">
    <source>
        <dbReference type="ARBA" id="ARBA00004056"/>
    </source>
</evidence>
<dbReference type="SUPFAM" id="SSF53686">
    <property type="entry name" value="Tryptophan synthase beta subunit-like PLP-dependent enzymes"/>
    <property type="match status" value="1"/>
</dbReference>
<evidence type="ECO:0000256" key="5">
    <source>
        <dbReference type="ARBA" id="ARBA00011738"/>
    </source>
</evidence>
<reference evidence="11 12" key="1">
    <citation type="journal article" date="2021" name="Int. J. Syst. Evol. Microbiol.">
        <title>Reticulibacter mediterranei gen. nov., sp. nov., within the new family Reticulibacteraceae fam. nov., and Ktedonospora formicarum gen. nov., sp. nov., Ktedonobacter robiniae sp. nov., Dictyobacter formicarum sp. nov. and Dictyobacter arantiisoli sp. nov., belonging to the class Ktedonobacteria.</title>
        <authorList>
            <person name="Yabe S."/>
            <person name="Zheng Y."/>
            <person name="Wang C.M."/>
            <person name="Sakai Y."/>
            <person name="Abe K."/>
            <person name="Yokota A."/>
            <person name="Donadio S."/>
            <person name="Cavaletti L."/>
            <person name="Monciardini P."/>
        </authorList>
    </citation>
    <scope>NUCLEOTIDE SEQUENCE [LARGE SCALE GENOMIC DNA]</scope>
    <source>
        <strain evidence="11 12">SOSP1-30</strain>
    </source>
</reference>
<sequence>MIHDSIASCIGQTPLVALKRLFPSPKQEVIAKLEFLNPGGSVKDRPARFIIEQGLKDGHITAQTHLIESSSGNLGIALAMVSRIYGLTFTCVVDPKIALTNLRILKQLQANIEMVTTPDDQNGYLKTRIKRVHELLESIPASQWINQYANQLNWQAHYWSTGSEICDQLDRAPDCLVIAVSTTGTILGLARRLREKYPRLRVIAVDAVGSVIFGAPAGPRDIPGIGASRAPELLCKDEIDEVICVNDYEALQGCRDLVMREGIFAGGSSGSVVAALHKLLPTFPPSYRVITLFPDRGDRYLDTIYDDTWAAARRVAALPTRGVLR</sequence>
<dbReference type="PROSITE" id="PS00901">
    <property type="entry name" value="CYS_SYNTHASE"/>
    <property type="match status" value="1"/>
</dbReference>
<comment type="subunit">
    <text evidence="5">Homodimer.</text>
</comment>
<comment type="caution">
    <text evidence="11">The sequence shown here is derived from an EMBL/GenBank/DDBJ whole genome shotgun (WGS) entry which is preliminary data.</text>
</comment>
<evidence type="ECO:0000259" key="10">
    <source>
        <dbReference type="Pfam" id="PF00291"/>
    </source>
</evidence>
<comment type="function">
    <text evidence="2">Catalyzes the synthesis of N-((2S)-2-amino-2-carboxyethyl)-L-glutamate (ACEGA) from O-phospho-L-serine and L-glutamate. Involved in the biosynthesis of L-2,3-diaminopropionic acid (L-Dap), a precursor of staphyloferrin B and antibiotics.</text>
</comment>
<organism evidence="11 12">
    <name type="scientific">Ktedonobacter robiniae</name>
    <dbReference type="NCBI Taxonomy" id="2778365"/>
    <lineage>
        <taxon>Bacteria</taxon>
        <taxon>Bacillati</taxon>
        <taxon>Chloroflexota</taxon>
        <taxon>Ktedonobacteria</taxon>
        <taxon>Ktedonobacterales</taxon>
        <taxon>Ktedonobacteraceae</taxon>
        <taxon>Ktedonobacter</taxon>
    </lineage>
</organism>
<evidence type="ECO:0000256" key="4">
    <source>
        <dbReference type="ARBA" id="ARBA00008519"/>
    </source>
</evidence>
<evidence type="ECO:0000313" key="12">
    <source>
        <dbReference type="Proteomes" id="UP000654345"/>
    </source>
</evidence>
<evidence type="ECO:0000256" key="6">
    <source>
        <dbReference type="ARBA" id="ARBA00012331"/>
    </source>
</evidence>
<dbReference type="InterPro" id="IPR023927">
    <property type="entry name" value="SbnA"/>
</dbReference>
<gene>
    <name evidence="11" type="primary">sbnA_1</name>
    <name evidence="11" type="ORF">KSB_64130</name>
</gene>
<dbReference type="Proteomes" id="UP000654345">
    <property type="component" value="Unassembled WGS sequence"/>
</dbReference>
<name>A0ABQ3UZ34_9CHLR</name>
<dbReference type="InterPro" id="IPR001216">
    <property type="entry name" value="P-phosphate_BS"/>
</dbReference>
<dbReference type="InterPro" id="IPR050214">
    <property type="entry name" value="Cys_Synth/Cystath_Beta-Synth"/>
</dbReference>
<dbReference type="CDD" id="cd01561">
    <property type="entry name" value="CBS_like"/>
    <property type="match status" value="1"/>
</dbReference>
<dbReference type="Gene3D" id="3.40.50.1100">
    <property type="match status" value="2"/>
</dbReference>
<keyword evidence="12" id="KW-1185">Reference proteome</keyword>